<protein>
    <submittedName>
        <fullName evidence="1">Uncharacterized protein</fullName>
    </submittedName>
</protein>
<reference evidence="1 2" key="1">
    <citation type="submission" date="2018-03" db="EMBL/GenBank/DDBJ databases">
        <title>Diversity of bacteria associated with corn roots inoculated with woodland soils in Canada, and Description of Pseudomonas aylmerense sp. nov.</title>
        <authorList>
            <person name="Tambong J.T."/>
            <person name="Xu R."/>
            <person name="Tchagang C."/>
        </authorList>
    </citation>
    <scope>NUCLEOTIDE SEQUENCE [LARGE SCALE GENOMIC DNA]</scope>
    <source>
        <strain evidence="1 2">S1E44</strain>
    </source>
</reference>
<organism evidence="1 2">
    <name type="scientific">Pseudomonas aylmerensis</name>
    <dbReference type="NCBI Taxonomy" id="1869229"/>
    <lineage>
        <taxon>Bacteria</taxon>
        <taxon>Pseudomonadati</taxon>
        <taxon>Pseudomonadota</taxon>
        <taxon>Gammaproteobacteria</taxon>
        <taxon>Pseudomonadales</taxon>
        <taxon>Pseudomonadaceae</taxon>
        <taxon>Pseudomonas</taxon>
    </lineage>
</organism>
<name>A0A2T4G8B3_9PSED</name>
<gene>
    <name evidence="1" type="ORF">C9382_05365</name>
</gene>
<dbReference type="AlphaFoldDB" id="A0A2T4G8B3"/>
<evidence type="ECO:0000313" key="1">
    <source>
        <dbReference type="EMBL" id="PTC31943.1"/>
    </source>
</evidence>
<accession>A0A2T4G8B3</accession>
<dbReference type="OrthoDB" id="7029997at2"/>
<comment type="caution">
    <text evidence="1">The sequence shown here is derived from an EMBL/GenBank/DDBJ whole genome shotgun (WGS) entry which is preliminary data.</text>
</comment>
<dbReference type="EMBL" id="PYWW01000009">
    <property type="protein sequence ID" value="PTC31943.1"/>
    <property type="molecule type" value="Genomic_DNA"/>
</dbReference>
<dbReference type="Proteomes" id="UP000240571">
    <property type="component" value="Unassembled WGS sequence"/>
</dbReference>
<sequence length="60" mass="7124">MWELACLRRRSVRQFIYRLIRRLREQARSHLVDRVLSQLEVVNPQWALPGACLSNTAHPL</sequence>
<proteinExistence type="predicted"/>
<evidence type="ECO:0000313" key="2">
    <source>
        <dbReference type="Proteomes" id="UP000240571"/>
    </source>
</evidence>